<feature type="transmembrane region" description="Helical" evidence="1">
    <location>
        <begin position="6"/>
        <end position="21"/>
    </location>
</feature>
<evidence type="ECO:0000313" key="2">
    <source>
        <dbReference type="EMBL" id="BCB80056.1"/>
    </source>
</evidence>
<feature type="transmembrane region" description="Helical" evidence="1">
    <location>
        <begin position="69"/>
        <end position="91"/>
    </location>
</feature>
<organism evidence="2 3">
    <name type="scientific">Phytohabitans flavus</name>
    <dbReference type="NCBI Taxonomy" id="1076124"/>
    <lineage>
        <taxon>Bacteria</taxon>
        <taxon>Bacillati</taxon>
        <taxon>Actinomycetota</taxon>
        <taxon>Actinomycetes</taxon>
        <taxon>Micromonosporales</taxon>
        <taxon>Micromonosporaceae</taxon>
    </lineage>
</organism>
<dbReference type="AlphaFoldDB" id="A0A6F8Y1S3"/>
<dbReference type="InterPro" id="IPR050039">
    <property type="entry name" value="MAB_1171c-like"/>
</dbReference>
<reference evidence="2 3" key="2">
    <citation type="submission" date="2020-03" db="EMBL/GenBank/DDBJ databases">
        <authorList>
            <person name="Ichikawa N."/>
            <person name="Kimura A."/>
            <person name="Kitahashi Y."/>
            <person name="Uohara A."/>
        </authorList>
    </citation>
    <scope>NUCLEOTIDE SEQUENCE [LARGE SCALE GENOMIC DNA]</scope>
    <source>
        <strain evidence="2 3">NBRC 107702</strain>
    </source>
</reference>
<sequence length="265" mass="27626">MNEVLYPALAAVAWIGLAVKIRDLGRGRSPSRVAVCAALALLGSTFTVSTPAVWGWLDRITGVANLAALWAHLSVVAFSGTVQLLVLWWVYPAEAARKRTRTRLAFLVVTGVALVVLFLAAGPTEPRTTDFVATYAGHPIFAAYLLVYLSAFALGMVDVVGLCWPYARVAGRSWLRRGLRTTAVGAASGLVYSAVRVADVIGAQVGADIRRWEPIAPPAASLGALLVILGLTMPAWGRGCPSFAGGCAAGGSTGSSSRSGRTCTG</sequence>
<feature type="transmembrane region" description="Helical" evidence="1">
    <location>
        <begin position="141"/>
        <end position="166"/>
    </location>
</feature>
<evidence type="ECO:0000256" key="1">
    <source>
        <dbReference type="SAM" id="Phobius"/>
    </source>
</evidence>
<dbReference type="KEGG" id="pfla:Pflav_064660"/>
<accession>A0A6F8Y1S3</accession>
<feature type="transmembrane region" description="Helical" evidence="1">
    <location>
        <begin position="178"/>
        <end position="195"/>
    </location>
</feature>
<protein>
    <submittedName>
        <fullName evidence="2">Uncharacterized protein</fullName>
    </submittedName>
</protein>
<keyword evidence="1" id="KW-0812">Transmembrane</keyword>
<gene>
    <name evidence="2" type="ORF">Pflav_064660</name>
</gene>
<proteinExistence type="predicted"/>
<name>A0A6F8Y1S3_9ACTN</name>
<keyword evidence="1" id="KW-0472">Membrane</keyword>
<dbReference type="Proteomes" id="UP000502508">
    <property type="component" value="Chromosome"/>
</dbReference>
<evidence type="ECO:0000313" key="3">
    <source>
        <dbReference type="Proteomes" id="UP000502508"/>
    </source>
</evidence>
<keyword evidence="3" id="KW-1185">Reference proteome</keyword>
<dbReference type="NCBIfam" id="NF042915">
    <property type="entry name" value="MAB_1171c_fam"/>
    <property type="match status" value="1"/>
</dbReference>
<reference evidence="2 3" key="1">
    <citation type="submission" date="2020-03" db="EMBL/GenBank/DDBJ databases">
        <title>Whole genome shotgun sequence of Phytohabitans flavus NBRC 107702.</title>
        <authorList>
            <person name="Komaki H."/>
            <person name="Tamura T."/>
        </authorList>
    </citation>
    <scope>NUCLEOTIDE SEQUENCE [LARGE SCALE GENOMIC DNA]</scope>
    <source>
        <strain evidence="2 3">NBRC 107702</strain>
    </source>
</reference>
<feature type="transmembrane region" description="Helical" evidence="1">
    <location>
        <begin position="33"/>
        <end position="57"/>
    </location>
</feature>
<feature type="transmembrane region" description="Helical" evidence="1">
    <location>
        <begin position="215"/>
        <end position="236"/>
    </location>
</feature>
<feature type="transmembrane region" description="Helical" evidence="1">
    <location>
        <begin position="103"/>
        <end position="121"/>
    </location>
</feature>
<keyword evidence="1" id="KW-1133">Transmembrane helix</keyword>
<dbReference type="EMBL" id="AP022870">
    <property type="protein sequence ID" value="BCB80056.1"/>
    <property type="molecule type" value="Genomic_DNA"/>
</dbReference>